<proteinExistence type="predicted"/>
<feature type="non-terminal residue" evidence="1">
    <location>
        <position position="77"/>
    </location>
</feature>
<protein>
    <submittedName>
        <fullName evidence="1">Uncharacterized protein</fullName>
    </submittedName>
</protein>
<reference evidence="1" key="1">
    <citation type="journal article" date="2012" name="PLoS ONE">
        <title>Gene sets for utilization of primary and secondary nutrition supplies in the distal gut of endangered iberian lynx.</title>
        <authorList>
            <person name="Alcaide M."/>
            <person name="Messina E."/>
            <person name="Richter M."/>
            <person name="Bargiela R."/>
            <person name="Peplies J."/>
            <person name="Huws S.A."/>
            <person name="Newbold C.J."/>
            <person name="Golyshin P.N."/>
            <person name="Simon M.A."/>
            <person name="Lopez G."/>
            <person name="Yakimov M.M."/>
            <person name="Ferrer M."/>
        </authorList>
    </citation>
    <scope>NUCLEOTIDE SEQUENCE</scope>
</reference>
<organism evidence="1">
    <name type="scientific">gut metagenome</name>
    <dbReference type="NCBI Taxonomy" id="749906"/>
    <lineage>
        <taxon>unclassified sequences</taxon>
        <taxon>metagenomes</taxon>
        <taxon>organismal metagenomes</taxon>
    </lineage>
</organism>
<dbReference type="AlphaFoldDB" id="J9FQ04"/>
<evidence type="ECO:0000313" key="1">
    <source>
        <dbReference type="EMBL" id="EJW91657.1"/>
    </source>
</evidence>
<sequence>MLSLADYAGQSIYIAIVHNSMNRFLLAVDNLYAGEPEAPAFDATNKTRRFCGNTGTTPVLGSIRNLGKTADIKKITC</sequence>
<gene>
    <name evidence="1" type="ORF">EVA_20234</name>
</gene>
<dbReference type="EMBL" id="AMCI01008041">
    <property type="protein sequence ID" value="EJW91657.1"/>
    <property type="molecule type" value="Genomic_DNA"/>
</dbReference>
<name>J9FQ04_9ZZZZ</name>
<accession>J9FQ04</accession>
<comment type="caution">
    <text evidence="1">The sequence shown here is derived from an EMBL/GenBank/DDBJ whole genome shotgun (WGS) entry which is preliminary data.</text>
</comment>